<feature type="compositionally biased region" description="Low complexity" evidence="1">
    <location>
        <begin position="123"/>
        <end position="151"/>
    </location>
</feature>
<proteinExistence type="predicted"/>
<dbReference type="AlphaFoldDB" id="A0A4R3ZLF3"/>
<dbReference type="RefSeq" id="WP_131886651.1">
    <property type="nucleotide sequence ID" value="NZ_CP143053.1"/>
</dbReference>
<dbReference type="PROSITE" id="PS51257">
    <property type="entry name" value="PROKAR_LIPOPROTEIN"/>
    <property type="match status" value="1"/>
</dbReference>
<protein>
    <recommendedName>
        <fullName evidence="5">DUF3558 domain-containing protein</fullName>
    </recommendedName>
</protein>
<keyword evidence="2" id="KW-0732">Signal</keyword>
<evidence type="ECO:0000256" key="1">
    <source>
        <dbReference type="SAM" id="MobiDB-lite"/>
    </source>
</evidence>
<accession>A0A4R3ZLF3</accession>
<comment type="caution">
    <text evidence="3">The sequence shown here is derived from an EMBL/GenBank/DDBJ whole genome shotgun (WGS) entry which is preliminary data.</text>
</comment>
<sequence>MRSQRLRPAHGRRLARGSTVLAAIAAVAAVAGCTAGPDAGDSGPPRLTPNPRHDIAAAMVEGRPAPDERLNACELLDLTTEEVIQLTRADMPEVDPTGSGDLGLLCTYGGPGSPERLEAERSAAAATDTETTGAETTVTGADGVETTVTATEDTETTEAEDETGAGAEQTTSAAVTTSPTAPAFDPGIVPDTFAAGVVTPRAGAEAALAGQATLLGVRYACSEVRGSDAAAIQDAAPAAPGAPAPVRPDLATAYLDCVAAPTGGGVEVHTILVAGDELWHITLLKPETPRSPDAEASALSGLHRVAQRILA</sequence>
<gene>
    <name evidence="3" type="ORF">EDD19_14412</name>
</gene>
<dbReference type="EMBL" id="SMCX01000044">
    <property type="protein sequence ID" value="TCW18876.1"/>
    <property type="molecule type" value="Genomic_DNA"/>
</dbReference>
<feature type="chain" id="PRO_5038720957" description="DUF3558 domain-containing protein" evidence="2">
    <location>
        <begin position="32"/>
        <end position="311"/>
    </location>
</feature>
<name>A0A4R3ZLF3_9ACTN</name>
<feature type="region of interest" description="Disordered" evidence="1">
    <location>
        <begin position="91"/>
        <end position="183"/>
    </location>
</feature>
<reference evidence="3 4" key="1">
    <citation type="submission" date="2019-03" db="EMBL/GenBank/DDBJ databases">
        <title>Root nodule microbial communities of legume samples collected from USA, Mexico and Botswana.</title>
        <authorList>
            <person name="Hirsch A."/>
        </authorList>
    </citation>
    <scope>NUCLEOTIDE SEQUENCE [LARGE SCALE GENOMIC DNA]</scope>
    <source>
        <strain evidence="3 4">55</strain>
    </source>
</reference>
<feature type="compositionally biased region" description="Low complexity" evidence="1">
    <location>
        <begin position="164"/>
        <end position="183"/>
    </location>
</feature>
<organism evidence="3 4">
    <name type="scientific">Dietzia cinnamea</name>
    <dbReference type="NCBI Taxonomy" id="321318"/>
    <lineage>
        <taxon>Bacteria</taxon>
        <taxon>Bacillati</taxon>
        <taxon>Actinomycetota</taxon>
        <taxon>Actinomycetes</taxon>
        <taxon>Mycobacteriales</taxon>
        <taxon>Dietziaceae</taxon>
        <taxon>Dietzia</taxon>
    </lineage>
</organism>
<evidence type="ECO:0008006" key="5">
    <source>
        <dbReference type="Google" id="ProtNLM"/>
    </source>
</evidence>
<evidence type="ECO:0000256" key="2">
    <source>
        <dbReference type="SAM" id="SignalP"/>
    </source>
</evidence>
<feature type="compositionally biased region" description="Acidic residues" evidence="1">
    <location>
        <begin position="152"/>
        <end position="163"/>
    </location>
</feature>
<dbReference type="Proteomes" id="UP000295805">
    <property type="component" value="Unassembled WGS sequence"/>
</dbReference>
<evidence type="ECO:0000313" key="4">
    <source>
        <dbReference type="Proteomes" id="UP000295805"/>
    </source>
</evidence>
<feature type="signal peptide" evidence="2">
    <location>
        <begin position="1"/>
        <end position="31"/>
    </location>
</feature>
<evidence type="ECO:0000313" key="3">
    <source>
        <dbReference type="EMBL" id="TCW18876.1"/>
    </source>
</evidence>
<dbReference type="GeneID" id="89531849"/>